<comment type="caution">
    <text evidence="1">The sequence shown here is derived from an EMBL/GenBank/DDBJ whole genome shotgun (WGS) entry which is preliminary data.</text>
</comment>
<sequence>MGVRAGIVEIQVRDAFGQETKQEGVLAPDNARLILCVTTLQLAIPALPAIVPQPREMVVIGTVWLVG</sequence>
<protein>
    <submittedName>
        <fullName evidence="1">Uncharacterized protein</fullName>
    </submittedName>
</protein>
<evidence type="ECO:0000313" key="2">
    <source>
        <dbReference type="Proteomes" id="UP000177845"/>
    </source>
</evidence>
<accession>A0A1F4XE38</accession>
<dbReference type="AlphaFoldDB" id="A0A1F4XE38"/>
<dbReference type="EMBL" id="MEWJ01000031">
    <property type="protein sequence ID" value="OGC79911.1"/>
    <property type="molecule type" value="Genomic_DNA"/>
</dbReference>
<name>A0A1F4XE38_UNCKA</name>
<evidence type="ECO:0000313" key="1">
    <source>
        <dbReference type="EMBL" id="OGC79911.1"/>
    </source>
</evidence>
<organism evidence="1 2">
    <name type="scientific">candidate division WWE3 bacterium RIFOXYD1_FULL_43_17</name>
    <dbReference type="NCBI Taxonomy" id="1802652"/>
    <lineage>
        <taxon>Bacteria</taxon>
        <taxon>Katanobacteria</taxon>
    </lineage>
</organism>
<gene>
    <name evidence="1" type="ORF">A3K01_02135</name>
</gene>
<reference evidence="1 2" key="1">
    <citation type="journal article" date="2016" name="Nat. Commun.">
        <title>Thousands of microbial genomes shed light on interconnected biogeochemical processes in an aquifer system.</title>
        <authorList>
            <person name="Anantharaman K."/>
            <person name="Brown C.T."/>
            <person name="Hug L.A."/>
            <person name="Sharon I."/>
            <person name="Castelle C.J."/>
            <person name="Probst A.J."/>
            <person name="Thomas B.C."/>
            <person name="Singh A."/>
            <person name="Wilkins M.J."/>
            <person name="Karaoz U."/>
            <person name="Brodie E.L."/>
            <person name="Williams K.H."/>
            <person name="Hubbard S.S."/>
            <person name="Banfield J.F."/>
        </authorList>
    </citation>
    <scope>NUCLEOTIDE SEQUENCE [LARGE SCALE GENOMIC DNA]</scope>
</reference>
<dbReference type="Proteomes" id="UP000177845">
    <property type="component" value="Unassembled WGS sequence"/>
</dbReference>
<proteinExistence type="predicted"/>